<gene>
    <name evidence="1" type="ORF">BDV26DRAFT_70386</name>
</gene>
<organism evidence="1 2">
    <name type="scientific">Aspergillus bertholletiae</name>
    <dbReference type="NCBI Taxonomy" id="1226010"/>
    <lineage>
        <taxon>Eukaryota</taxon>
        <taxon>Fungi</taxon>
        <taxon>Dikarya</taxon>
        <taxon>Ascomycota</taxon>
        <taxon>Pezizomycotina</taxon>
        <taxon>Eurotiomycetes</taxon>
        <taxon>Eurotiomycetidae</taxon>
        <taxon>Eurotiales</taxon>
        <taxon>Aspergillaceae</taxon>
        <taxon>Aspergillus</taxon>
        <taxon>Aspergillus subgen. Circumdati</taxon>
    </lineage>
</organism>
<evidence type="ECO:0000313" key="1">
    <source>
        <dbReference type="EMBL" id="KAE8373318.1"/>
    </source>
</evidence>
<dbReference type="Proteomes" id="UP000326198">
    <property type="component" value="Unassembled WGS sequence"/>
</dbReference>
<dbReference type="AlphaFoldDB" id="A0A5N7AWR9"/>
<sequence length="151" mass="17646">MQVKCSPPVACRSVLWLWVWDVLQRGLFSRRLHWIVDYFLSEVVIASDFYTLACRWPSSVQMQSCQLFKYIVLLRQSPQRNCSPMLEPSDGLTEVMYRGIGLIYDVSLSAPSGLGLHLRRTSSDIAELTWYHKRQHECNDDRLLKQLRLLL</sequence>
<reference evidence="1 2" key="1">
    <citation type="submission" date="2019-04" db="EMBL/GenBank/DDBJ databases">
        <title>Friends and foes A comparative genomics studyof 23 Aspergillus species from section Flavi.</title>
        <authorList>
            <consortium name="DOE Joint Genome Institute"/>
            <person name="Kjaerbolling I."/>
            <person name="Vesth T."/>
            <person name="Frisvad J.C."/>
            <person name="Nybo J.L."/>
            <person name="Theobald S."/>
            <person name="Kildgaard S."/>
            <person name="Isbrandt T."/>
            <person name="Kuo A."/>
            <person name="Sato A."/>
            <person name="Lyhne E.K."/>
            <person name="Kogle M.E."/>
            <person name="Wiebenga A."/>
            <person name="Kun R.S."/>
            <person name="Lubbers R.J."/>
            <person name="Makela M.R."/>
            <person name="Barry K."/>
            <person name="Chovatia M."/>
            <person name="Clum A."/>
            <person name="Daum C."/>
            <person name="Haridas S."/>
            <person name="He G."/>
            <person name="LaButti K."/>
            <person name="Lipzen A."/>
            <person name="Mondo S."/>
            <person name="Riley R."/>
            <person name="Salamov A."/>
            <person name="Simmons B.A."/>
            <person name="Magnuson J.K."/>
            <person name="Henrissat B."/>
            <person name="Mortensen U.H."/>
            <person name="Larsen T.O."/>
            <person name="Devries R.P."/>
            <person name="Grigoriev I.V."/>
            <person name="Machida M."/>
            <person name="Baker S.E."/>
            <person name="Andersen M.R."/>
        </authorList>
    </citation>
    <scope>NUCLEOTIDE SEQUENCE [LARGE SCALE GENOMIC DNA]</scope>
    <source>
        <strain evidence="1 2">IBT 29228</strain>
    </source>
</reference>
<proteinExistence type="predicted"/>
<name>A0A5N7AWR9_9EURO</name>
<dbReference type="EMBL" id="ML736319">
    <property type="protein sequence ID" value="KAE8373318.1"/>
    <property type="molecule type" value="Genomic_DNA"/>
</dbReference>
<evidence type="ECO:0000313" key="2">
    <source>
        <dbReference type="Proteomes" id="UP000326198"/>
    </source>
</evidence>
<protein>
    <submittedName>
        <fullName evidence="1">Uncharacterized protein</fullName>
    </submittedName>
</protein>
<keyword evidence="2" id="KW-1185">Reference proteome</keyword>
<accession>A0A5N7AWR9</accession>